<gene>
    <name evidence="1" type="ORF">PIB30_011749</name>
</gene>
<accession>A0ABU6Z4I4</accession>
<comment type="caution">
    <text evidence="1">The sequence shown here is derived from an EMBL/GenBank/DDBJ whole genome shotgun (WGS) entry which is preliminary data.</text>
</comment>
<proteinExistence type="predicted"/>
<dbReference type="EMBL" id="JASCZI010271889">
    <property type="protein sequence ID" value="MED6216847.1"/>
    <property type="molecule type" value="Genomic_DNA"/>
</dbReference>
<name>A0ABU6Z4I4_9FABA</name>
<keyword evidence="2" id="KW-1185">Reference proteome</keyword>
<protein>
    <submittedName>
        <fullName evidence="1">Uncharacterized protein</fullName>
    </submittedName>
</protein>
<evidence type="ECO:0000313" key="2">
    <source>
        <dbReference type="Proteomes" id="UP001341840"/>
    </source>
</evidence>
<organism evidence="1 2">
    <name type="scientific">Stylosanthes scabra</name>
    <dbReference type="NCBI Taxonomy" id="79078"/>
    <lineage>
        <taxon>Eukaryota</taxon>
        <taxon>Viridiplantae</taxon>
        <taxon>Streptophyta</taxon>
        <taxon>Embryophyta</taxon>
        <taxon>Tracheophyta</taxon>
        <taxon>Spermatophyta</taxon>
        <taxon>Magnoliopsida</taxon>
        <taxon>eudicotyledons</taxon>
        <taxon>Gunneridae</taxon>
        <taxon>Pentapetalae</taxon>
        <taxon>rosids</taxon>
        <taxon>fabids</taxon>
        <taxon>Fabales</taxon>
        <taxon>Fabaceae</taxon>
        <taxon>Papilionoideae</taxon>
        <taxon>50 kb inversion clade</taxon>
        <taxon>dalbergioids sensu lato</taxon>
        <taxon>Dalbergieae</taxon>
        <taxon>Pterocarpus clade</taxon>
        <taxon>Stylosanthes</taxon>
    </lineage>
</organism>
<evidence type="ECO:0000313" key="1">
    <source>
        <dbReference type="EMBL" id="MED6216847.1"/>
    </source>
</evidence>
<dbReference type="Proteomes" id="UP001341840">
    <property type="component" value="Unassembled WGS sequence"/>
</dbReference>
<reference evidence="1 2" key="1">
    <citation type="journal article" date="2023" name="Plants (Basel)">
        <title>Bridging the Gap: Combining Genomics and Transcriptomics Approaches to Understand Stylosanthes scabra, an Orphan Legume from the Brazilian Caatinga.</title>
        <authorList>
            <person name="Ferreira-Neto J.R.C."/>
            <person name="da Silva M.D."/>
            <person name="Binneck E."/>
            <person name="de Melo N.F."/>
            <person name="da Silva R.H."/>
            <person name="de Melo A.L.T.M."/>
            <person name="Pandolfi V."/>
            <person name="Bustamante F.O."/>
            <person name="Brasileiro-Vidal A.C."/>
            <person name="Benko-Iseppon A.M."/>
        </authorList>
    </citation>
    <scope>NUCLEOTIDE SEQUENCE [LARGE SCALE GENOMIC DNA]</scope>
    <source>
        <tissue evidence="1">Leaves</tissue>
    </source>
</reference>
<sequence>MHNSPQLWRANVATIPPQQLTDREPPIYSNPIEPCALQDGVDALRYVGRHVAPSAALIPVLCPNLQAKLIQPLYIMRRALEELIKPKVKGLLPGFVYRINQKSFTLFGGKLRVEIRSMYWTHIAWWACGGIQPPFSSSSAAWIACDLSYITSMLSYGVMCCLKFRKKNNHDSLDSDSTMANATGNL</sequence>